<comment type="caution">
    <text evidence="2">The sequence shown here is derived from an EMBL/GenBank/DDBJ whole genome shotgun (WGS) entry which is preliminary data.</text>
</comment>
<name>A0AA87ZX14_FICCA</name>
<organism evidence="2 3">
    <name type="scientific">Ficus carica</name>
    <name type="common">Common fig</name>
    <dbReference type="NCBI Taxonomy" id="3494"/>
    <lineage>
        <taxon>Eukaryota</taxon>
        <taxon>Viridiplantae</taxon>
        <taxon>Streptophyta</taxon>
        <taxon>Embryophyta</taxon>
        <taxon>Tracheophyta</taxon>
        <taxon>Spermatophyta</taxon>
        <taxon>Magnoliopsida</taxon>
        <taxon>eudicotyledons</taxon>
        <taxon>Gunneridae</taxon>
        <taxon>Pentapetalae</taxon>
        <taxon>rosids</taxon>
        <taxon>fabids</taxon>
        <taxon>Rosales</taxon>
        <taxon>Moraceae</taxon>
        <taxon>Ficeae</taxon>
        <taxon>Ficus</taxon>
    </lineage>
</organism>
<dbReference type="SUPFAM" id="SSF74788">
    <property type="entry name" value="Cullin repeat-like"/>
    <property type="match status" value="1"/>
</dbReference>
<evidence type="ECO:0000256" key="1">
    <source>
        <dbReference type="SAM" id="Phobius"/>
    </source>
</evidence>
<proteinExistence type="predicted"/>
<protein>
    <submittedName>
        <fullName evidence="2">Uncharacterized protein</fullName>
    </submittedName>
</protein>
<keyword evidence="1" id="KW-0472">Membrane</keyword>
<keyword evidence="1" id="KW-1133">Transmembrane helix</keyword>
<keyword evidence="1" id="KW-0812">Transmembrane</keyword>
<evidence type="ECO:0000313" key="2">
    <source>
        <dbReference type="EMBL" id="GMN43863.1"/>
    </source>
</evidence>
<dbReference type="InterPro" id="IPR016159">
    <property type="entry name" value="Cullin_repeat-like_dom_sf"/>
</dbReference>
<sequence>MDQNPKFAQMLADGTAAVDDMVYDLCFGWPCPPEQKHVLVTHFFVEFENAVKDRISEKTGRSSLTSERERVWLEALGFLVIGFHLTCVVLFQAIPSLENKEGRTLVRQLAEEWTEHKQFTKHLLFMFHSLNNINLVTPLPLPADSISLTLFCDMVWDRFNRTIEKAIRDLIALGWPGGQEAEPDLPSYDKLSDFINRIRFKTDVPLR</sequence>
<evidence type="ECO:0000313" key="3">
    <source>
        <dbReference type="Proteomes" id="UP001187192"/>
    </source>
</evidence>
<keyword evidence="3" id="KW-1185">Reference proteome</keyword>
<accession>A0AA87ZX14</accession>
<dbReference type="EMBL" id="BTGU01000017">
    <property type="protein sequence ID" value="GMN43863.1"/>
    <property type="molecule type" value="Genomic_DNA"/>
</dbReference>
<dbReference type="Proteomes" id="UP001187192">
    <property type="component" value="Unassembled WGS sequence"/>
</dbReference>
<reference evidence="2" key="1">
    <citation type="submission" date="2023-07" db="EMBL/GenBank/DDBJ databases">
        <title>draft genome sequence of fig (Ficus carica).</title>
        <authorList>
            <person name="Takahashi T."/>
            <person name="Nishimura K."/>
        </authorList>
    </citation>
    <scope>NUCLEOTIDE SEQUENCE</scope>
</reference>
<dbReference type="AlphaFoldDB" id="A0AA87ZX14"/>
<gene>
    <name evidence="2" type="ORF">TIFTF001_013069</name>
</gene>
<feature type="transmembrane region" description="Helical" evidence="1">
    <location>
        <begin position="71"/>
        <end position="94"/>
    </location>
</feature>